<dbReference type="RefSeq" id="XP_002341930.1">
    <property type="nucleotide sequence ID" value="XM_002341889.1"/>
</dbReference>
<keyword evidence="5" id="KW-0408">Iron</keyword>
<dbReference type="Gene3D" id="1.10.630.10">
    <property type="entry name" value="Cytochrome P450"/>
    <property type="match status" value="1"/>
</dbReference>
<feature type="transmembrane region" description="Helical" evidence="8">
    <location>
        <begin position="6"/>
        <end position="25"/>
    </location>
</feature>
<evidence type="ECO:0000256" key="8">
    <source>
        <dbReference type="SAM" id="Phobius"/>
    </source>
</evidence>
<dbReference type="GeneID" id="8099971"/>
<evidence type="ECO:0000256" key="1">
    <source>
        <dbReference type="ARBA" id="ARBA00001971"/>
    </source>
</evidence>
<dbReference type="eggNOG" id="KOG0156">
    <property type="taxonomic scope" value="Eukaryota"/>
</dbReference>
<dbReference type="VEuPathDB" id="FungiDB:TSTA_079000"/>
<dbReference type="InterPro" id="IPR036396">
    <property type="entry name" value="Cyt_P450_sf"/>
</dbReference>
<protein>
    <recommendedName>
        <fullName evidence="11">Cytochrome P450</fullName>
    </recommendedName>
</protein>
<organism evidence="9 10">
    <name type="scientific">Talaromyces stipitatus (strain ATCC 10500 / CBS 375.48 / QM 6759 / NRRL 1006)</name>
    <name type="common">Penicillium stipitatum</name>
    <dbReference type="NCBI Taxonomy" id="441959"/>
    <lineage>
        <taxon>Eukaryota</taxon>
        <taxon>Fungi</taxon>
        <taxon>Dikarya</taxon>
        <taxon>Ascomycota</taxon>
        <taxon>Pezizomycotina</taxon>
        <taxon>Eurotiomycetes</taxon>
        <taxon>Eurotiomycetidae</taxon>
        <taxon>Eurotiales</taxon>
        <taxon>Trichocomaceae</taxon>
        <taxon>Talaromyces</taxon>
        <taxon>Talaromyces sect. Talaromyces</taxon>
    </lineage>
</organism>
<evidence type="ECO:0000256" key="5">
    <source>
        <dbReference type="ARBA" id="ARBA00023004"/>
    </source>
</evidence>
<evidence type="ECO:0008006" key="11">
    <source>
        <dbReference type="Google" id="ProtNLM"/>
    </source>
</evidence>
<dbReference type="OMA" id="EYDIMAT"/>
<keyword evidence="8" id="KW-1133">Transmembrane helix</keyword>
<dbReference type="GO" id="GO:0020037">
    <property type="term" value="F:heme binding"/>
    <property type="evidence" value="ECO:0007669"/>
    <property type="project" value="InterPro"/>
</dbReference>
<dbReference type="EMBL" id="EQ962652">
    <property type="protein sequence ID" value="EED24543.1"/>
    <property type="molecule type" value="Genomic_DNA"/>
</dbReference>
<dbReference type="STRING" id="441959.B8LXP2"/>
<dbReference type="GO" id="GO:0004497">
    <property type="term" value="F:monooxygenase activity"/>
    <property type="evidence" value="ECO:0007669"/>
    <property type="project" value="UniProtKB-KW"/>
</dbReference>
<gene>
    <name evidence="9" type="ORF">TSTA_079000</name>
</gene>
<dbReference type="GO" id="GO:0016705">
    <property type="term" value="F:oxidoreductase activity, acting on paired donors, with incorporation or reduction of molecular oxygen"/>
    <property type="evidence" value="ECO:0007669"/>
    <property type="project" value="InterPro"/>
</dbReference>
<dbReference type="PANTHER" id="PTHR46300">
    <property type="entry name" value="P450, PUTATIVE (EUROFUNG)-RELATED-RELATED"/>
    <property type="match status" value="1"/>
</dbReference>
<accession>B8LXP2</accession>
<dbReference type="OrthoDB" id="1103324at2759"/>
<sequence>MSLQMFSNIAIAIIGILTVIAYLLLTVGSHDPRLPHSSPTLPIIGNLHQLPKRRLTSSNTLCPQSISNCLTKVQICRIRQKMHGGLYTVKVGHHIIAVITNRRVVRELLELKGLVSSNRPSSYISQELIGQGNHLLTLQYDPKWRKYCQLIHQCFMESMCDQHYVHLQHAEVVQMLRNLIVAPNVYFSHARRSLIISVYGVRVPSIRSTYLEHLYELLYEITALLEFGAIPPVYFYPFLKRIPERLLGNGDPTHTTLKKNYGVSPPGTSMSLTDEPNSVKRAALPDSSFMDRILNTVDELNFSDHQLTFLGGGLV</sequence>
<comment type="similarity">
    <text evidence="2">Belongs to the cytochrome P450 family.</text>
</comment>
<keyword evidence="8" id="KW-0812">Transmembrane</keyword>
<dbReference type="InterPro" id="IPR001128">
    <property type="entry name" value="Cyt_P450"/>
</dbReference>
<dbReference type="HOGENOM" id="CLU_883326_0_0_1"/>
<name>B8LXP2_TALSN</name>
<evidence type="ECO:0000256" key="3">
    <source>
        <dbReference type="ARBA" id="ARBA00022723"/>
    </source>
</evidence>
<keyword evidence="10" id="KW-1185">Reference proteome</keyword>
<proteinExistence type="inferred from homology"/>
<comment type="cofactor">
    <cofactor evidence="1">
        <name>heme</name>
        <dbReference type="ChEBI" id="CHEBI:30413"/>
    </cofactor>
</comment>
<feature type="compositionally biased region" description="Polar residues" evidence="7">
    <location>
        <begin position="266"/>
        <end position="276"/>
    </location>
</feature>
<evidence type="ECO:0000256" key="4">
    <source>
        <dbReference type="ARBA" id="ARBA00023002"/>
    </source>
</evidence>
<keyword evidence="3" id="KW-0479">Metal-binding</keyword>
<reference evidence="10" key="1">
    <citation type="journal article" date="2015" name="Genome Announc.">
        <title>Genome sequence of the AIDS-associated pathogen Penicillium marneffei (ATCC18224) and its near taxonomic relative Talaromyces stipitatus (ATCC10500).</title>
        <authorList>
            <person name="Nierman W.C."/>
            <person name="Fedorova-Abrams N.D."/>
            <person name="Andrianopoulos A."/>
        </authorList>
    </citation>
    <scope>NUCLEOTIDE SEQUENCE [LARGE SCALE GENOMIC DNA]</scope>
    <source>
        <strain evidence="10">ATCC 10500 / CBS 375.48 / QM 6759 / NRRL 1006</strain>
    </source>
</reference>
<keyword evidence="6" id="KW-0503">Monooxygenase</keyword>
<evidence type="ECO:0000256" key="6">
    <source>
        <dbReference type="ARBA" id="ARBA00023033"/>
    </source>
</evidence>
<evidence type="ECO:0000313" key="10">
    <source>
        <dbReference type="Proteomes" id="UP000001745"/>
    </source>
</evidence>
<dbReference type="InterPro" id="IPR050364">
    <property type="entry name" value="Cytochrome_P450_fung"/>
</dbReference>
<dbReference type="AlphaFoldDB" id="B8LXP2"/>
<evidence type="ECO:0000256" key="7">
    <source>
        <dbReference type="SAM" id="MobiDB-lite"/>
    </source>
</evidence>
<keyword evidence="8" id="KW-0472">Membrane</keyword>
<dbReference type="SUPFAM" id="SSF48264">
    <property type="entry name" value="Cytochrome P450"/>
    <property type="match status" value="1"/>
</dbReference>
<dbReference type="InParanoid" id="B8LXP2"/>
<dbReference type="Proteomes" id="UP000001745">
    <property type="component" value="Unassembled WGS sequence"/>
</dbReference>
<evidence type="ECO:0000313" key="9">
    <source>
        <dbReference type="EMBL" id="EED24543.1"/>
    </source>
</evidence>
<dbReference type="GO" id="GO:0005506">
    <property type="term" value="F:iron ion binding"/>
    <property type="evidence" value="ECO:0007669"/>
    <property type="project" value="InterPro"/>
</dbReference>
<dbReference type="Pfam" id="PF00067">
    <property type="entry name" value="p450"/>
    <property type="match status" value="1"/>
</dbReference>
<dbReference type="PhylomeDB" id="B8LXP2"/>
<dbReference type="PANTHER" id="PTHR46300:SF2">
    <property type="entry name" value="CYTOCHROME P450 MONOOXYGENASE ALNH-RELATED"/>
    <property type="match status" value="1"/>
</dbReference>
<feature type="region of interest" description="Disordered" evidence="7">
    <location>
        <begin position="257"/>
        <end position="277"/>
    </location>
</feature>
<evidence type="ECO:0000256" key="2">
    <source>
        <dbReference type="ARBA" id="ARBA00010617"/>
    </source>
</evidence>
<keyword evidence="4" id="KW-0560">Oxidoreductase</keyword>